<evidence type="ECO:0000259" key="13">
    <source>
        <dbReference type="PROSITE" id="PS50262"/>
    </source>
</evidence>
<evidence type="ECO:0000313" key="15">
    <source>
        <dbReference type="EMBL" id="RWS06869.1"/>
    </source>
</evidence>
<accession>A0A3S3PQK5</accession>
<evidence type="ECO:0000313" key="14">
    <source>
        <dbReference type="EMBL" id="RWS06293.1"/>
    </source>
</evidence>
<dbReference type="Proteomes" id="UP000285301">
    <property type="component" value="Unassembled WGS sequence"/>
</dbReference>
<dbReference type="InterPro" id="IPR017452">
    <property type="entry name" value="GPCR_Rhodpsn_7TM"/>
</dbReference>
<keyword evidence="17" id="KW-1185">Reference proteome</keyword>
<dbReference type="GO" id="GO:0004930">
    <property type="term" value="F:G protein-coupled receptor activity"/>
    <property type="evidence" value="ECO:0007669"/>
    <property type="project" value="UniProtKB-KW"/>
</dbReference>
<evidence type="ECO:0000256" key="4">
    <source>
        <dbReference type="ARBA" id="ARBA00022692"/>
    </source>
</evidence>
<evidence type="ECO:0000256" key="12">
    <source>
        <dbReference type="SAM" id="Phobius"/>
    </source>
</evidence>
<dbReference type="Pfam" id="PF00001">
    <property type="entry name" value="7tm_1"/>
    <property type="match status" value="1"/>
</dbReference>
<feature type="transmembrane region" description="Helical" evidence="12">
    <location>
        <begin position="97"/>
        <end position="118"/>
    </location>
</feature>
<feature type="region of interest" description="Disordered" evidence="11">
    <location>
        <begin position="289"/>
        <end position="315"/>
    </location>
</feature>
<reference evidence="14" key="2">
    <citation type="submission" date="2018-11" db="EMBL/GenBank/DDBJ databases">
        <title>Trombidioid mite genomics.</title>
        <authorList>
            <person name="Dong X."/>
        </authorList>
    </citation>
    <scope>NUCLEOTIDE SEQUENCE</scope>
    <source>
        <strain evidence="14">UoL-WK</strain>
    </source>
</reference>
<dbReference type="AlphaFoldDB" id="A0A3S3PQK5"/>
<dbReference type="PROSITE" id="PS00237">
    <property type="entry name" value="G_PROTEIN_RECEP_F1_1"/>
    <property type="match status" value="1"/>
</dbReference>
<feature type="transmembrane region" description="Helical" evidence="12">
    <location>
        <begin position="22"/>
        <end position="48"/>
    </location>
</feature>
<keyword evidence="5 12" id="KW-1133">Transmembrane helix</keyword>
<dbReference type="STRING" id="1965070.A0A3S3PQK5"/>
<dbReference type="Gene3D" id="1.20.1070.10">
    <property type="entry name" value="Rhodopsin 7-helix transmembrane proteins"/>
    <property type="match status" value="2"/>
</dbReference>
<feature type="transmembrane region" description="Helical" evidence="12">
    <location>
        <begin position="370"/>
        <end position="391"/>
    </location>
</feature>
<feature type="transmembrane region" description="Helical" evidence="12">
    <location>
        <begin position="138"/>
        <end position="161"/>
    </location>
</feature>
<evidence type="ECO:0000256" key="9">
    <source>
        <dbReference type="ARBA" id="ARBA00023224"/>
    </source>
</evidence>
<feature type="transmembrane region" description="Helical" evidence="12">
    <location>
        <begin position="181"/>
        <end position="207"/>
    </location>
</feature>
<comment type="subcellular location">
    <subcellularLocation>
        <location evidence="1">Cell membrane</location>
        <topology evidence="1">Multi-pass membrane protein</topology>
    </subcellularLocation>
</comment>
<evidence type="ECO:0000256" key="11">
    <source>
        <dbReference type="SAM" id="MobiDB-lite"/>
    </source>
</evidence>
<dbReference type="PANTHER" id="PTHR24248">
    <property type="entry name" value="ADRENERGIC RECEPTOR-RELATED G-PROTEIN COUPLED RECEPTOR"/>
    <property type="match status" value="1"/>
</dbReference>
<keyword evidence="7 12" id="KW-0472">Membrane</keyword>
<evidence type="ECO:0000256" key="7">
    <source>
        <dbReference type="ARBA" id="ARBA00023136"/>
    </source>
</evidence>
<evidence type="ECO:0000256" key="3">
    <source>
        <dbReference type="ARBA" id="ARBA00022475"/>
    </source>
</evidence>
<gene>
    <name evidence="16" type="ORF">B4U79_12292</name>
    <name evidence="15" type="ORF">B4U79_14921</name>
    <name evidence="14" type="ORF">B4U79_15044</name>
</gene>
<sequence>MNDSSQEVNTKARSKETDWPTYLLLLGGLVVLIASTIFGNILVILAILREKSLKLTSNYLILSLAITDLLLACLVMPISSIYGINGEWNFGSTLCDIWLAADVLCCTASILHLLAIAFDRYLALTNIDYIHHRGKKHVGGMIFIIWLVAAIISLAPTFGWKDADFESRLRIEKLCLYSQDLSYQLFATFFSFYGPVVFILFLYYKVYQVAKTRIRRKATTENRVCSSETKNRAVLSNKLSIDKQEVTVAVVTASSSGIGSEPTASTVDLSPSARPSRVQIETPAFTSPIIEEKSSDTTQSQNNNTSKPGDIQISIPKLNLPNANAEEKSSFRIPLKIFKRLWSERESDHTVTETRLEALSSARERRAAKILMIITGAFVCCWLPFFILAILMPICPECNFNRFFTICLWLGYMNSTINPILYTFFSPDFRTAFKKILLCKCM</sequence>
<dbReference type="GO" id="GO:0005886">
    <property type="term" value="C:plasma membrane"/>
    <property type="evidence" value="ECO:0007669"/>
    <property type="project" value="UniProtKB-SubCell"/>
</dbReference>
<organism evidence="14 17">
    <name type="scientific">Dinothrombium tinctorium</name>
    <dbReference type="NCBI Taxonomy" id="1965070"/>
    <lineage>
        <taxon>Eukaryota</taxon>
        <taxon>Metazoa</taxon>
        <taxon>Ecdysozoa</taxon>
        <taxon>Arthropoda</taxon>
        <taxon>Chelicerata</taxon>
        <taxon>Arachnida</taxon>
        <taxon>Acari</taxon>
        <taxon>Acariformes</taxon>
        <taxon>Trombidiformes</taxon>
        <taxon>Prostigmata</taxon>
        <taxon>Anystina</taxon>
        <taxon>Parasitengona</taxon>
        <taxon>Trombidioidea</taxon>
        <taxon>Trombidiidae</taxon>
        <taxon>Dinothrombium</taxon>
    </lineage>
</organism>
<reference evidence="14 17" key="1">
    <citation type="journal article" date="2018" name="Gigascience">
        <title>Genomes of trombidid mites reveal novel predicted allergens and laterally-transferred genes associated with secondary metabolism.</title>
        <authorList>
            <person name="Dong X."/>
            <person name="Chaisiri K."/>
            <person name="Xia D."/>
            <person name="Armstrong S.D."/>
            <person name="Fang Y."/>
            <person name="Donnelly M.J."/>
            <person name="Kadowaki T."/>
            <person name="McGarry J.W."/>
            <person name="Darby A.C."/>
            <person name="Makepeace B.L."/>
        </authorList>
    </citation>
    <scope>NUCLEOTIDE SEQUENCE [LARGE SCALE GENOMIC DNA]</scope>
    <source>
        <strain evidence="14">UoL-WK</strain>
    </source>
</reference>
<comment type="similarity">
    <text evidence="2 10">Belongs to the G-protein coupled receptor 1 family.</text>
</comment>
<feature type="transmembrane region" description="Helical" evidence="12">
    <location>
        <begin position="403"/>
        <end position="425"/>
    </location>
</feature>
<dbReference type="EMBL" id="NCKU01004214">
    <property type="protein sequence ID" value="RWS06293.1"/>
    <property type="molecule type" value="Genomic_DNA"/>
</dbReference>
<evidence type="ECO:0000256" key="5">
    <source>
        <dbReference type="ARBA" id="ARBA00022989"/>
    </source>
</evidence>
<name>A0A3S3PQK5_9ACAR</name>
<keyword evidence="8 10" id="KW-0675">Receptor</keyword>
<feature type="region of interest" description="Disordered" evidence="11">
    <location>
        <begin position="257"/>
        <end position="277"/>
    </location>
</feature>
<feature type="compositionally biased region" description="Polar residues" evidence="11">
    <location>
        <begin position="296"/>
        <end position="307"/>
    </location>
</feature>
<keyword evidence="6 10" id="KW-0297">G-protein coupled receptor</keyword>
<dbReference type="SUPFAM" id="SSF81321">
    <property type="entry name" value="Family A G protein-coupled receptor-like"/>
    <property type="match status" value="1"/>
</dbReference>
<dbReference type="SMART" id="SM01381">
    <property type="entry name" value="7TM_GPCR_Srsx"/>
    <property type="match status" value="1"/>
</dbReference>
<feature type="transmembrane region" description="Helical" evidence="12">
    <location>
        <begin position="60"/>
        <end position="85"/>
    </location>
</feature>
<evidence type="ECO:0000256" key="2">
    <source>
        <dbReference type="ARBA" id="ARBA00010663"/>
    </source>
</evidence>
<dbReference type="InterPro" id="IPR000276">
    <property type="entry name" value="GPCR_Rhodpsn"/>
</dbReference>
<dbReference type="PRINTS" id="PR00237">
    <property type="entry name" value="GPCRRHODOPSN"/>
</dbReference>
<evidence type="ECO:0000256" key="10">
    <source>
        <dbReference type="RuleBase" id="RU000688"/>
    </source>
</evidence>
<evidence type="ECO:0000256" key="6">
    <source>
        <dbReference type="ARBA" id="ARBA00023040"/>
    </source>
</evidence>
<dbReference type="EMBL" id="NCKU01003831">
    <property type="protein sequence ID" value="RWS06869.1"/>
    <property type="molecule type" value="Genomic_DNA"/>
</dbReference>
<keyword evidence="9 10" id="KW-0807">Transducer</keyword>
<protein>
    <submittedName>
        <fullName evidence="14">5-hydroxytryptamine receptor-like isoform X2</fullName>
    </submittedName>
</protein>
<evidence type="ECO:0000313" key="16">
    <source>
        <dbReference type="EMBL" id="RWS07087.1"/>
    </source>
</evidence>
<evidence type="ECO:0000313" key="17">
    <source>
        <dbReference type="Proteomes" id="UP000285301"/>
    </source>
</evidence>
<keyword evidence="3" id="KW-1003">Cell membrane</keyword>
<evidence type="ECO:0000256" key="8">
    <source>
        <dbReference type="ARBA" id="ARBA00023170"/>
    </source>
</evidence>
<dbReference type="EMBL" id="NCKU01003676">
    <property type="protein sequence ID" value="RWS07087.1"/>
    <property type="molecule type" value="Genomic_DNA"/>
</dbReference>
<dbReference type="OrthoDB" id="10034726at2759"/>
<keyword evidence="4 10" id="KW-0812">Transmembrane</keyword>
<dbReference type="PROSITE" id="PS50262">
    <property type="entry name" value="G_PROTEIN_RECEP_F1_2"/>
    <property type="match status" value="1"/>
</dbReference>
<proteinExistence type="inferred from homology"/>
<dbReference type="CDD" id="cd15331">
    <property type="entry name" value="7tmA_5-HT1A_invertebrates"/>
    <property type="match status" value="1"/>
</dbReference>
<feature type="domain" description="G-protein coupled receptors family 1 profile" evidence="13">
    <location>
        <begin position="39"/>
        <end position="422"/>
    </location>
</feature>
<evidence type="ECO:0000256" key="1">
    <source>
        <dbReference type="ARBA" id="ARBA00004651"/>
    </source>
</evidence>
<comment type="caution">
    <text evidence="14">The sequence shown here is derived from an EMBL/GenBank/DDBJ whole genome shotgun (WGS) entry which is preliminary data.</text>
</comment>